<dbReference type="Proteomes" id="UP000887116">
    <property type="component" value="Unassembled WGS sequence"/>
</dbReference>
<name>A0A8X6FUB2_TRICU</name>
<dbReference type="AlphaFoldDB" id="A0A8X6FUB2"/>
<accession>A0A8X6FUB2</accession>
<gene>
    <name evidence="2" type="ORF">TNCT_603511</name>
</gene>
<reference evidence="2" key="1">
    <citation type="submission" date="2020-07" db="EMBL/GenBank/DDBJ databases">
        <title>Multicomponent nature underlies the extraordinary mechanical properties of spider dragline silk.</title>
        <authorList>
            <person name="Kono N."/>
            <person name="Nakamura H."/>
            <person name="Mori M."/>
            <person name="Yoshida Y."/>
            <person name="Ohtoshi R."/>
            <person name="Malay A.D."/>
            <person name="Moran D.A.P."/>
            <person name="Tomita M."/>
            <person name="Numata K."/>
            <person name="Arakawa K."/>
        </authorList>
    </citation>
    <scope>NUCLEOTIDE SEQUENCE</scope>
</reference>
<dbReference type="EMBL" id="BMAO01033408">
    <property type="protein sequence ID" value="GFQ89362.1"/>
    <property type="molecule type" value="Genomic_DNA"/>
</dbReference>
<feature type="chain" id="PRO_5036466317" evidence="1">
    <location>
        <begin position="24"/>
        <end position="112"/>
    </location>
</feature>
<feature type="signal peptide" evidence="1">
    <location>
        <begin position="1"/>
        <end position="23"/>
    </location>
</feature>
<sequence length="112" mass="12500">MLSNHCSHFLIVHSQLLTLLTVSIDFLCPTSLKHCVSKTQHIKFSLCCTKSVNKGHMPLTTSLPHCCRKDNPCTINCSVNTVDDILPSLLPVLQIQGYYVRKTAFDVEVEAN</sequence>
<organism evidence="2 3">
    <name type="scientific">Trichonephila clavata</name>
    <name type="common">Joro spider</name>
    <name type="synonym">Nephila clavata</name>
    <dbReference type="NCBI Taxonomy" id="2740835"/>
    <lineage>
        <taxon>Eukaryota</taxon>
        <taxon>Metazoa</taxon>
        <taxon>Ecdysozoa</taxon>
        <taxon>Arthropoda</taxon>
        <taxon>Chelicerata</taxon>
        <taxon>Arachnida</taxon>
        <taxon>Araneae</taxon>
        <taxon>Araneomorphae</taxon>
        <taxon>Entelegynae</taxon>
        <taxon>Araneoidea</taxon>
        <taxon>Nephilidae</taxon>
        <taxon>Trichonephila</taxon>
    </lineage>
</organism>
<proteinExistence type="predicted"/>
<keyword evidence="1" id="KW-0732">Signal</keyword>
<evidence type="ECO:0000313" key="2">
    <source>
        <dbReference type="EMBL" id="GFQ89362.1"/>
    </source>
</evidence>
<evidence type="ECO:0000313" key="3">
    <source>
        <dbReference type="Proteomes" id="UP000887116"/>
    </source>
</evidence>
<protein>
    <submittedName>
        <fullName evidence="2">Uncharacterized protein</fullName>
    </submittedName>
</protein>
<evidence type="ECO:0000256" key="1">
    <source>
        <dbReference type="SAM" id="SignalP"/>
    </source>
</evidence>
<comment type="caution">
    <text evidence="2">The sequence shown here is derived from an EMBL/GenBank/DDBJ whole genome shotgun (WGS) entry which is preliminary data.</text>
</comment>
<keyword evidence="3" id="KW-1185">Reference proteome</keyword>